<reference evidence="1" key="1">
    <citation type="journal article" date="2014" name="Front. Microbiol.">
        <title>High frequency of phylogenetically diverse reductive dehalogenase-homologous genes in deep subseafloor sedimentary metagenomes.</title>
        <authorList>
            <person name="Kawai M."/>
            <person name="Futagami T."/>
            <person name="Toyoda A."/>
            <person name="Takaki Y."/>
            <person name="Nishi S."/>
            <person name="Hori S."/>
            <person name="Arai W."/>
            <person name="Tsubouchi T."/>
            <person name="Morono Y."/>
            <person name="Uchiyama I."/>
            <person name="Ito T."/>
            <person name="Fujiyama A."/>
            <person name="Inagaki F."/>
            <person name="Takami H."/>
        </authorList>
    </citation>
    <scope>NUCLEOTIDE SEQUENCE</scope>
    <source>
        <strain evidence="1">Expedition CK06-06</strain>
    </source>
</reference>
<proteinExistence type="predicted"/>
<comment type="caution">
    <text evidence="1">The sequence shown here is derived from an EMBL/GenBank/DDBJ whole genome shotgun (WGS) entry which is preliminary data.</text>
</comment>
<sequence length="198" mass="23970">MKIVDIYKNQLNKLTKYKIYSFGLDKTPKIDELIKKMEEKEERINIPISFLREIDKEINQLKTFIQKSRGIDTDLLSYNFLPIILDLEKVNQVIYDKIKIWIKETDKFKDFSELYSKLKPLINKMREKKSKTMGKFEGEKFPLFAFDVNNLIISFRQKYPNYYKHKEHPIIRIKKQYLRNTPYFDPVGLLTQFEVKLR</sequence>
<dbReference type="EMBL" id="BARU01020261">
    <property type="protein sequence ID" value="GAH61357.1"/>
    <property type="molecule type" value="Genomic_DNA"/>
</dbReference>
<evidence type="ECO:0000313" key="1">
    <source>
        <dbReference type="EMBL" id="GAH61357.1"/>
    </source>
</evidence>
<gene>
    <name evidence="1" type="ORF">S03H2_33298</name>
</gene>
<organism evidence="1">
    <name type="scientific">marine sediment metagenome</name>
    <dbReference type="NCBI Taxonomy" id="412755"/>
    <lineage>
        <taxon>unclassified sequences</taxon>
        <taxon>metagenomes</taxon>
        <taxon>ecological metagenomes</taxon>
    </lineage>
</organism>
<name>X1GW10_9ZZZZ</name>
<dbReference type="AlphaFoldDB" id="X1GW10"/>
<protein>
    <submittedName>
        <fullName evidence="1">Uncharacterized protein</fullName>
    </submittedName>
</protein>
<accession>X1GW10</accession>